<comment type="similarity">
    <text evidence="3">Belongs to the radical SAM superfamily. KamA family.</text>
</comment>
<dbReference type="PATRIC" id="fig|394096.3.peg.5417"/>
<dbReference type="RefSeq" id="WP_044192535.1">
    <property type="nucleotide sequence ID" value="NZ_JMCB01000010.1"/>
</dbReference>
<reference evidence="15 16" key="1">
    <citation type="submission" date="2014-04" db="EMBL/GenBank/DDBJ databases">
        <title>Genome assembly of Hyalangium minutum DSM 14724.</title>
        <authorList>
            <person name="Sharma G."/>
            <person name="Subramanian S."/>
        </authorList>
    </citation>
    <scope>NUCLEOTIDE SEQUENCE [LARGE SCALE GENOMIC DNA]</scope>
    <source>
        <strain evidence="15 16">DSM 14724</strain>
    </source>
</reference>
<dbReference type="Gene3D" id="3.20.20.70">
    <property type="entry name" value="Aldolase class I"/>
    <property type="match status" value="1"/>
</dbReference>
<proteinExistence type="inferred from homology"/>
<dbReference type="GO" id="GO:0046872">
    <property type="term" value="F:metal ion binding"/>
    <property type="evidence" value="ECO:0007669"/>
    <property type="project" value="UniProtKB-KW"/>
</dbReference>
<keyword evidence="6 11" id="KW-0479">Metal-binding</keyword>
<dbReference type="EMBL" id="JMCB01000010">
    <property type="protein sequence ID" value="KFE66601.1"/>
    <property type="molecule type" value="Genomic_DNA"/>
</dbReference>
<keyword evidence="8" id="KW-0408">Iron</keyword>
<keyword evidence="5" id="KW-0949">S-adenosyl-L-methionine</keyword>
<dbReference type="SUPFAM" id="SSF102114">
    <property type="entry name" value="Radical SAM enzymes"/>
    <property type="match status" value="1"/>
</dbReference>
<feature type="binding site" evidence="11">
    <location>
        <position position="150"/>
    </location>
    <ligand>
        <name>[4Fe-4S] cluster</name>
        <dbReference type="ChEBI" id="CHEBI:49883"/>
        <note>4Fe-4S-S-AdoMet</note>
    </ligand>
</feature>
<dbReference type="Pfam" id="PF12544">
    <property type="entry name" value="LAM_C"/>
    <property type="match status" value="1"/>
</dbReference>
<dbReference type="PROSITE" id="PS51918">
    <property type="entry name" value="RADICAL_SAM"/>
    <property type="match status" value="1"/>
</dbReference>
<feature type="binding site" evidence="11">
    <location>
        <position position="154"/>
    </location>
    <ligand>
        <name>[4Fe-4S] cluster</name>
        <dbReference type="ChEBI" id="CHEBI:49883"/>
        <note>4Fe-4S-S-AdoMet</note>
    </ligand>
</feature>
<dbReference type="InterPro" id="IPR025895">
    <property type="entry name" value="LAM_C_dom"/>
</dbReference>
<evidence type="ECO:0000256" key="12">
    <source>
        <dbReference type="PIRSR" id="PIRSR603739-50"/>
    </source>
</evidence>
<dbReference type="SFLD" id="SFLDG01070">
    <property type="entry name" value="PLP-dependent"/>
    <property type="match status" value="1"/>
</dbReference>
<dbReference type="PANTHER" id="PTHR30538:SF1">
    <property type="entry name" value="L-LYSINE 2,3-AMINOMUTASE"/>
    <property type="match status" value="1"/>
</dbReference>
<organism evidence="15 16">
    <name type="scientific">Hyalangium minutum</name>
    <dbReference type="NCBI Taxonomy" id="394096"/>
    <lineage>
        <taxon>Bacteria</taxon>
        <taxon>Pseudomonadati</taxon>
        <taxon>Myxococcota</taxon>
        <taxon>Myxococcia</taxon>
        <taxon>Myxococcales</taxon>
        <taxon>Cystobacterineae</taxon>
        <taxon>Archangiaceae</taxon>
        <taxon>Hyalangium</taxon>
    </lineage>
</organism>
<evidence type="ECO:0000313" key="16">
    <source>
        <dbReference type="Proteomes" id="UP000028725"/>
    </source>
</evidence>
<dbReference type="PANTHER" id="PTHR30538">
    <property type="entry name" value="LYSINE 2,3-AMINOMUTASE-RELATED"/>
    <property type="match status" value="1"/>
</dbReference>
<dbReference type="NCBIfam" id="TIGR00238">
    <property type="entry name" value="KamA family radical SAM protein"/>
    <property type="match status" value="1"/>
</dbReference>
<evidence type="ECO:0000259" key="14">
    <source>
        <dbReference type="PROSITE" id="PS51918"/>
    </source>
</evidence>
<evidence type="ECO:0000256" key="1">
    <source>
        <dbReference type="ARBA" id="ARBA00001933"/>
    </source>
</evidence>
<evidence type="ECO:0000256" key="7">
    <source>
        <dbReference type="ARBA" id="ARBA00022898"/>
    </source>
</evidence>
<dbReference type="PIRSF" id="PIRSF004911">
    <property type="entry name" value="DUF160"/>
    <property type="match status" value="1"/>
</dbReference>
<dbReference type="Gene3D" id="6.10.140.1170">
    <property type="match status" value="1"/>
</dbReference>
<keyword evidence="10" id="KW-0413">Isomerase</keyword>
<evidence type="ECO:0000256" key="9">
    <source>
        <dbReference type="ARBA" id="ARBA00023014"/>
    </source>
</evidence>
<evidence type="ECO:0000256" key="13">
    <source>
        <dbReference type="SAM" id="MobiDB-lite"/>
    </source>
</evidence>
<feature type="domain" description="Radical SAM core" evidence="14">
    <location>
        <begin position="136"/>
        <end position="348"/>
    </location>
</feature>
<dbReference type="InterPro" id="IPR007197">
    <property type="entry name" value="rSAM"/>
</dbReference>
<comment type="cofactor">
    <cofactor evidence="2">
        <name>[4Fe-4S] cluster</name>
        <dbReference type="ChEBI" id="CHEBI:49883"/>
    </cofactor>
</comment>
<keyword evidence="9 11" id="KW-0411">Iron-sulfur</keyword>
<dbReference type="InterPro" id="IPR013785">
    <property type="entry name" value="Aldolase_TIM"/>
</dbReference>
<comment type="caution">
    <text evidence="15">The sequence shown here is derived from an EMBL/GenBank/DDBJ whole genome shotgun (WGS) entry which is preliminary data.</text>
</comment>
<dbReference type="GO" id="GO:0051539">
    <property type="term" value="F:4 iron, 4 sulfur cluster binding"/>
    <property type="evidence" value="ECO:0007669"/>
    <property type="project" value="UniProtKB-KW"/>
</dbReference>
<dbReference type="OrthoDB" id="9768064at2"/>
<dbReference type="InterPro" id="IPR058240">
    <property type="entry name" value="rSAM_sf"/>
</dbReference>
<feature type="binding site" evidence="11">
    <location>
        <position position="157"/>
    </location>
    <ligand>
        <name>[4Fe-4S] cluster</name>
        <dbReference type="ChEBI" id="CHEBI:49883"/>
        <note>4Fe-4S-S-AdoMet</note>
    </ligand>
</feature>
<dbReference type="Gene3D" id="6.20.120.40">
    <property type="match status" value="1"/>
</dbReference>
<sequence>MDSSAQPGAAPAVAPSKSRAGRPPASAEGRRRLFPQATDAEWSDWRWHQRHAVRNLEQLERYVPLTPDERAGVQETAALFRIGISPYYLSLIDPEHPFCPVRMQSIPVRAEARIRPGELADPLGEDKTRPEEAIVHKYPDRVLFLALDTCSVYCRHCTRRRITKGGEAELSKEQMRRGIEYIRQHPEVRDVLISGGDPFLLSDTRLEELLAPLQEIPHVEMIRIGTRVPVCLPMRVTDSLARTLRKYAPVYVVTHFNHPKEVTPEAAEACERLVDHGVPVENQAVLMRRLNSDARIIQELSHALLRIRVRPYYLHQMDVAEGCEHLRTPIAKGVEILQQLRGFTTGLAVPHLAVDLPGGGGKVTLQPDYVVERGERETVFRNYKGQRYVYPEPEETDCSCPYDEVWRSRPR</sequence>
<dbReference type="SFLD" id="SFLDS00029">
    <property type="entry name" value="Radical_SAM"/>
    <property type="match status" value="1"/>
</dbReference>
<keyword evidence="7 12" id="KW-0663">Pyridoxal phosphate</keyword>
<evidence type="ECO:0000256" key="5">
    <source>
        <dbReference type="ARBA" id="ARBA00022691"/>
    </source>
</evidence>
<evidence type="ECO:0000256" key="10">
    <source>
        <dbReference type="ARBA" id="ARBA00023235"/>
    </source>
</evidence>
<evidence type="ECO:0000313" key="15">
    <source>
        <dbReference type="EMBL" id="KFE66601.1"/>
    </source>
</evidence>
<evidence type="ECO:0000256" key="6">
    <source>
        <dbReference type="ARBA" id="ARBA00022723"/>
    </source>
</evidence>
<comment type="cofactor">
    <cofactor evidence="1 12">
        <name>pyridoxal 5'-phosphate</name>
        <dbReference type="ChEBI" id="CHEBI:597326"/>
    </cofactor>
</comment>
<dbReference type="AlphaFoldDB" id="A0A085WFY8"/>
<accession>A0A085WFY8</accession>
<protein>
    <submittedName>
        <fullName evidence="15">Lysine 2,3-aminomutase</fullName>
    </submittedName>
</protein>
<dbReference type="GO" id="GO:0016853">
    <property type="term" value="F:isomerase activity"/>
    <property type="evidence" value="ECO:0007669"/>
    <property type="project" value="UniProtKB-KW"/>
</dbReference>
<keyword evidence="16" id="KW-1185">Reference proteome</keyword>
<dbReference type="STRING" id="394096.DB31_1074"/>
<evidence type="ECO:0000256" key="3">
    <source>
        <dbReference type="ARBA" id="ARBA00008703"/>
    </source>
</evidence>
<keyword evidence="4 11" id="KW-0004">4Fe-4S</keyword>
<dbReference type="Proteomes" id="UP000028725">
    <property type="component" value="Unassembled WGS sequence"/>
</dbReference>
<feature type="region of interest" description="Disordered" evidence="13">
    <location>
        <begin position="1"/>
        <end position="34"/>
    </location>
</feature>
<evidence type="ECO:0000256" key="2">
    <source>
        <dbReference type="ARBA" id="ARBA00001966"/>
    </source>
</evidence>
<evidence type="ECO:0000256" key="8">
    <source>
        <dbReference type="ARBA" id="ARBA00023004"/>
    </source>
</evidence>
<evidence type="ECO:0000256" key="4">
    <source>
        <dbReference type="ARBA" id="ARBA00022485"/>
    </source>
</evidence>
<dbReference type="Pfam" id="PF04055">
    <property type="entry name" value="Radical_SAM"/>
    <property type="match status" value="1"/>
</dbReference>
<evidence type="ECO:0000256" key="11">
    <source>
        <dbReference type="PIRSR" id="PIRSR004911-1"/>
    </source>
</evidence>
<name>A0A085WFY8_9BACT</name>
<dbReference type="CDD" id="cd01335">
    <property type="entry name" value="Radical_SAM"/>
    <property type="match status" value="1"/>
</dbReference>
<feature type="modified residue" description="N6-(pyridoxal phosphate)lysine" evidence="12">
    <location>
        <position position="362"/>
    </location>
</feature>
<gene>
    <name evidence="15" type="ORF">DB31_1074</name>
</gene>
<dbReference type="InterPro" id="IPR003739">
    <property type="entry name" value="Lys_aminomutase/Glu_NH3_mut"/>
</dbReference>